<dbReference type="InterPro" id="IPR050248">
    <property type="entry name" value="Polysacc_deacetylase_ArnD"/>
</dbReference>
<dbReference type="Proteomes" id="UP000229433">
    <property type="component" value="Unassembled WGS sequence"/>
</dbReference>
<dbReference type="GO" id="GO:0016810">
    <property type="term" value="F:hydrolase activity, acting on carbon-nitrogen (but not peptide) bonds"/>
    <property type="evidence" value="ECO:0007669"/>
    <property type="project" value="InterPro"/>
</dbReference>
<dbReference type="PROSITE" id="PS51677">
    <property type="entry name" value="NODB"/>
    <property type="match status" value="1"/>
</dbReference>
<keyword evidence="1" id="KW-0479">Metal-binding</keyword>
<keyword evidence="5" id="KW-1185">Reference proteome</keyword>
<dbReference type="PANTHER" id="PTHR10587:SF133">
    <property type="entry name" value="CHITIN DEACETYLASE 1-RELATED"/>
    <property type="match status" value="1"/>
</dbReference>
<evidence type="ECO:0000259" key="3">
    <source>
        <dbReference type="PROSITE" id="PS51677"/>
    </source>
</evidence>
<gene>
    <name evidence="4" type="ORF">CJ305_02555</name>
</gene>
<reference evidence="4 5" key="1">
    <citation type="submission" date="2017-08" db="EMBL/GenBank/DDBJ databases">
        <title>The whole genome shortgun sequences of strain Leeuwenhoekiella nanhaiensis G18 from the South China Sea.</title>
        <authorList>
            <person name="Liu Q."/>
        </authorList>
    </citation>
    <scope>NUCLEOTIDE SEQUENCE [LARGE SCALE GENOMIC DNA]</scope>
    <source>
        <strain evidence="4 5">G18</strain>
    </source>
</reference>
<comment type="caution">
    <text evidence="4">The sequence shown here is derived from an EMBL/GenBank/DDBJ whole genome shotgun (WGS) entry which is preliminary data.</text>
</comment>
<dbReference type="InterPro" id="IPR011330">
    <property type="entry name" value="Glyco_hydro/deAcase_b/a-brl"/>
</dbReference>
<evidence type="ECO:0000313" key="5">
    <source>
        <dbReference type="Proteomes" id="UP000229433"/>
    </source>
</evidence>
<name>A0A2G1VWY3_9FLAO</name>
<dbReference type="Pfam" id="PF01522">
    <property type="entry name" value="Polysacc_deac_1"/>
    <property type="match status" value="1"/>
</dbReference>
<dbReference type="EMBL" id="NQXA01000001">
    <property type="protein sequence ID" value="PHQ31120.1"/>
    <property type="molecule type" value="Genomic_DNA"/>
</dbReference>
<dbReference type="GO" id="GO:0046872">
    <property type="term" value="F:metal ion binding"/>
    <property type="evidence" value="ECO:0007669"/>
    <property type="project" value="UniProtKB-KW"/>
</dbReference>
<dbReference type="Gene3D" id="3.20.20.370">
    <property type="entry name" value="Glycoside hydrolase/deacetylase"/>
    <property type="match status" value="1"/>
</dbReference>
<dbReference type="RefSeq" id="WP_099644660.1">
    <property type="nucleotide sequence ID" value="NZ_KZ319287.1"/>
</dbReference>
<feature type="domain" description="NodB homology" evidence="3">
    <location>
        <begin position="35"/>
        <end position="215"/>
    </location>
</feature>
<dbReference type="GO" id="GO:0005975">
    <property type="term" value="P:carbohydrate metabolic process"/>
    <property type="evidence" value="ECO:0007669"/>
    <property type="project" value="InterPro"/>
</dbReference>
<protein>
    <submittedName>
        <fullName evidence="4">Polysaccharide deacetylase family protein</fullName>
    </submittedName>
</protein>
<sequence length="218" mass="24829">MSKLFKIDLPVKTPKWLKRLYPGYVWDQKDSSGTKKLYLTFDDGPIPEVTPWVLETLKSFNARATFFCIGENIARHPEIFKQLLISGNSIGNHTYNHLKGWNTPQDVYLENTLKTEMLLKEAGVNGKLFRPPYGKIKRGQAKALKKMGHQIIMYDAIAYDWDAAISPEQCALNIINNAEPGSILVFHDSLKAERNMKAALTRVLEHFSSLGYEFAPLR</sequence>
<proteinExistence type="predicted"/>
<dbReference type="OrthoDB" id="9812065at2"/>
<dbReference type="PANTHER" id="PTHR10587">
    <property type="entry name" value="GLYCOSYL TRANSFERASE-RELATED"/>
    <property type="match status" value="1"/>
</dbReference>
<dbReference type="CDD" id="cd10917">
    <property type="entry name" value="CE4_NodB_like_6s_7s"/>
    <property type="match status" value="1"/>
</dbReference>
<dbReference type="GO" id="GO:0016020">
    <property type="term" value="C:membrane"/>
    <property type="evidence" value="ECO:0007669"/>
    <property type="project" value="TreeGrafter"/>
</dbReference>
<accession>A0A2G1VWY3</accession>
<dbReference type="SUPFAM" id="SSF88713">
    <property type="entry name" value="Glycoside hydrolase/deacetylase"/>
    <property type="match status" value="1"/>
</dbReference>
<evidence type="ECO:0000313" key="4">
    <source>
        <dbReference type="EMBL" id="PHQ31120.1"/>
    </source>
</evidence>
<dbReference type="InterPro" id="IPR002509">
    <property type="entry name" value="NODB_dom"/>
</dbReference>
<keyword evidence="2" id="KW-0378">Hydrolase</keyword>
<organism evidence="4 5">
    <name type="scientific">Leeuwenhoekiella nanhaiensis</name>
    <dbReference type="NCBI Taxonomy" id="1655491"/>
    <lineage>
        <taxon>Bacteria</taxon>
        <taxon>Pseudomonadati</taxon>
        <taxon>Bacteroidota</taxon>
        <taxon>Flavobacteriia</taxon>
        <taxon>Flavobacteriales</taxon>
        <taxon>Flavobacteriaceae</taxon>
        <taxon>Leeuwenhoekiella</taxon>
    </lineage>
</organism>
<evidence type="ECO:0000256" key="2">
    <source>
        <dbReference type="ARBA" id="ARBA00022801"/>
    </source>
</evidence>
<evidence type="ECO:0000256" key="1">
    <source>
        <dbReference type="ARBA" id="ARBA00022723"/>
    </source>
</evidence>
<dbReference type="AlphaFoldDB" id="A0A2G1VWY3"/>